<keyword evidence="2" id="KW-0472">Membrane</keyword>
<comment type="caution">
    <text evidence="3">The sequence shown here is derived from an EMBL/GenBank/DDBJ whole genome shotgun (WGS) entry which is preliminary data.</text>
</comment>
<keyword evidence="4" id="KW-1185">Reference proteome</keyword>
<evidence type="ECO:0000313" key="3">
    <source>
        <dbReference type="EMBL" id="TNV87914.1"/>
    </source>
</evidence>
<dbReference type="AlphaFoldDB" id="A0A8J8P8L8"/>
<evidence type="ECO:0000313" key="4">
    <source>
        <dbReference type="Proteomes" id="UP000785679"/>
    </source>
</evidence>
<gene>
    <name evidence="3" type="ORF">FGO68_gene8248</name>
</gene>
<dbReference type="Proteomes" id="UP000785679">
    <property type="component" value="Unassembled WGS sequence"/>
</dbReference>
<keyword evidence="2" id="KW-0812">Transmembrane</keyword>
<proteinExistence type="predicted"/>
<protein>
    <recommendedName>
        <fullName evidence="5">Transmembrane protein</fullName>
    </recommendedName>
</protein>
<organism evidence="3 4">
    <name type="scientific">Halteria grandinella</name>
    <dbReference type="NCBI Taxonomy" id="5974"/>
    <lineage>
        <taxon>Eukaryota</taxon>
        <taxon>Sar</taxon>
        <taxon>Alveolata</taxon>
        <taxon>Ciliophora</taxon>
        <taxon>Intramacronucleata</taxon>
        <taxon>Spirotrichea</taxon>
        <taxon>Stichotrichia</taxon>
        <taxon>Sporadotrichida</taxon>
        <taxon>Halteriidae</taxon>
        <taxon>Halteria</taxon>
    </lineage>
</organism>
<accession>A0A8J8P8L8</accession>
<dbReference type="EMBL" id="RRYP01000150">
    <property type="protein sequence ID" value="TNV87914.1"/>
    <property type="molecule type" value="Genomic_DNA"/>
</dbReference>
<name>A0A8J8P8L8_HALGN</name>
<sequence>MLSENCQSLIQYIQCCFGQWQTARDNIQTQIYYVFTRANIAKHSRKEMSHYNHTDSHNKTVLAFFLLLIGMQMNILVAYEASNIQSNKTMNHSLAKELKFECSINSRTNNTPKNSNQLTDQFQSNQE</sequence>
<reference evidence="3" key="1">
    <citation type="submission" date="2019-06" db="EMBL/GenBank/DDBJ databases">
        <authorList>
            <person name="Zheng W."/>
        </authorList>
    </citation>
    <scope>NUCLEOTIDE SEQUENCE</scope>
    <source>
        <strain evidence="3">QDHG01</strain>
    </source>
</reference>
<evidence type="ECO:0008006" key="5">
    <source>
        <dbReference type="Google" id="ProtNLM"/>
    </source>
</evidence>
<feature type="region of interest" description="Disordered" evidence="1">
    <location>
        <begin position="106"/>
        <end position="127"/>
    </location>
</feature>
<evidence type="ECO:0000256" key="2">
    <source>
        <dbReference type="SAM" id="Phobius"/>
    </source>
</evidence>
<feature type="transmembrane region" description="Helical" evidence="2">
    <location>
        <begin position="61"/>
        <end position="79"/>
    </location>
</feature>
<keyword evidence="2" id="KW-1133">Transmembrane helix</keyword>
<evidence type="ECO:0000256" key="1">
    <source>
        <dbReference type="SAM" id="MobiDB-lite"/>
    </source>
</evidence>